<dbReference type="EMBL" id="OX596088">
    <property type="protein sequence ID" value="CAI9709536.1"/>
    <property type="molecule type" value="Genomic_DNA"/>
</dbReference>
<evidence type="ECO:0000313" key="1">
    <source>
        <dbReference type="EMBL" id="CAI9709536.1"/>
    </source>
</evidence>
<evidence type="ECO:0000313" key="2">
    <source>
        <dbReference type="Proteomes" id="UP001162501"/>
    </source>
</evidence>
<organism evidence="1 2">
    <name type="scientific">Rangifer tarandus platyrhynchus</name>
    <name type="common">Svalbard reindeer</name>
    <dbReference type="NCBI Taxonomy" id="3082113"/>
    <lineage>
        <taxon>Eukaryota</taxon>
        <taxon>Metazoa</taxon>
        <taxon>Chordata</taxon>
        <taxon>Craniata</taxon>
        <taxon>Vertebrata</taxon>
        <taxon>Euteleostomi</taxon>
        <taxon>Mammalia</taxon>
        <taxon>Eutheria</taxon>
        <taxon>Laurasiatheria</taxon>
        <taxon>Artiodactyla</taxon>
        <taxon>Ruminantia</taxon>
        <taxon>Pecora</taxon>
        <taxon>Cervidae</taxon>
        <taxon>Odocoileinae</taxon>
        <taxon>Rangifer</taxon>
    </lineage>
</organism>
<sequence length="183" mass="19064">MGHAPRALREKGDVIRMTSVIYQSWEQHCVTGGACPLGPNRLWKKEPKGGYHERGFLGGEQAHLSGVPMVADFSIAHGFAGACNGGKRPVPERSPPAASAARPGAATPPARNKAPGRSPPLPARPDLSPRTLAQLGSGLRPPPPCPRQPEDSAAPSRPRGGRTDGFGPAACRPLRPVPAPAPP</sequence>
<dbReference type="Proteomes" id="UP001162501">
    <property type="component" value="Chromosome 4"/>
</dbReference>
<accession>A0ACB0FBX4</accession>
<name>A0ACB0FBX4_RANTA</name>
<reference evidence="1" key="1">
    <citation type="submission" date="2023-05" db="EMBL/GenBank/DDBJ databases">
        <authorList>
            <consortium name="ELIXIR-Norway"/>
        </authorList>
    </citation>
    <scope>NUCLEOTIDE SEQUENCE</scope>
</reference>
<proteinExistence type="predicted"/>
<protein>
    <submittedName>
        <fullName evidence="1">Uncharacterized protein</fullName>
    </submittedName>
</protein>
<gene>
    <name evidence="1" type="ORF">MRATA1EN3_LOCUS20749</name>
</gene>